<organism evidence="2 3">
    <name type="scientific">Pocillopora meandrina</name>
    <dbReference type="NCBI Taxonomy" id="46732"/>
    <lineage>
        <taxon>Eukaryota</taxon>
        <taxon>Metazoa</taxon>
        <taxon>Cnidaria</taxon>
        <taxon>Anthozoa</taxon>
        <taxon>Hexacorallia</taxon>
        <taxon>Scleractinia</taxon>
        <taxon>Astrocoeniina</taxon>
        <taxon>Pocilloporidae</taxon>
        <taxon>Pocillopora</taxon>
    </lineage>
</organism>
<dbReference type="PANTHER" id="PTHR46791:SF5">
    <property type="entry name" value="CLR5 DOMAIN-CONTAINING PROTEIN-RELATED"/>
    <property type="match status" value="1"/>
</dbReference>
<dbReference type="GO" id="GO:0003676">
    <property type="term" value="F:nucleic acid binding"/>
    <property type="evidence" value="ECO:0007669"/>
    <property type="project" value="InterPro"/>
</dbReference>
<evidence type="ECO:0000313" key="2">
    <source>
        <dbReference type="EMBL" id="CAH3137608.1"/>
    </source>
</evidence>
<dbReference type="InterPro" id="IPR036397">
    <property type="entry name" value="RNaseH_sf"/>
</dbReference>
<dbReference type="AlphaFoldDB" id="A0AAU9X5X3"/>
<dbReference type="InterPro" id="IPR058913">
    <property type="entry name" value="Integrase_dom_put"/>
</dbReference>
<dbReference type="SUPFAM" id="SSF53098">
    <property type="entry name" value="Ribonuclease H-like"/>
    <property type="match status" value="1"/>
</dbReference>
<dbReference type="PANTHER" id="PTHR46791">
    <property type="entry name" value="EXPRESSED PROTEIN"/>
    <property type="match status" value="1"/>
</dbReference>
<protein>
    <recommendedName>
        <fullName evidence="1">Integrase core domain-containing protein</fullName>
    </recommendedName>
</protein>
<dbReference type="InterPro" id="IPR012337">
    <property type="entry name" value="RNaseH-like_sf"/>
</dbReference>
<gene>
    <name evidence="2" type="ORF">PMEA_00018156</name>
</gene>
<feature type="non-terminal residue" evidence="2">
    <location>
        <position position="105"/>
    </location>
</feature>
<dbReference type="Gene3D" id="3.30.420.10">
    <property type="entry name" value="Ribonuclease H-like superfamily/Ribonuclease H"/>
    <property type="match status" value="1"/>
</dbReference>
<evidence type="ECO:0000259" key="1">
    <source>
        <dbReference type="Pfam" id="PF24764"/>
    </source>
</evidence>
<comment type="caution">
    <text evidence="2">The sequence shown here is derived from an EMBL/GenBank/DDBJ whole genome shotgun (WGS) entry which is preliminary data.</text>
</comment>
<evidence type="ECO:0000313" key="3">
    <source>
        <dbReference type="Proteomes" id="UP001159428"/>
    </source>
</evidence>
<sequence>MVSNRCIDGNHKLIQPYKIVIHGGLDGFSRMIVFLQASTNNRALTVLQYFQSAVEHYNLPSRVHSDLGMENIEVARFMLQERVYITINQFIGQWNNPPVSTQCNF</sequence>
<dbReference type="Proteomes" id="UP001159428">
    <property type="component" value="Unassembled WGS sequence"/>
</dbReference>
<proteinExistence type="predicted"/>
<keyword evidence="3" id="KW-1185">Reference proteome</keyword>
<feature type="domain" description="Integrase core" evidence="1">
    <location>
        <begin position="7"/>
        <end position="80"/>
    </location>
</feature>
<reference evidence="2 3" key="1">
    <citation type="submission" date="2022-05" db="EMBL/GenBank/DDBJ databases">
        <authorList>
            <consortium name="Genoscope - CEA"/>
            <person name="William W."/>
        </authorList>
    </citation>
    <scope>NUCLEOTIDE SEQUENCE [LARGE SCALE GENOMIC DNA]</scope>
</reference>
<dbReference type="EMBL" id="CALNXJ010000031">
    <property type="protein sequence ID" value="CAH3137608.1"/>
    <property type="molecule type" value="Genomic_DNA"/>
</dbReference>
<accession>A0AAU9X5X3</accession>
<name>A0AAU9X5X3_9CNID</name>
<dbReference type="Pfam" id="PF24764">
    <property type="entry name" value="rva_4"/>
    <property type="match status" value="1"/>
</dbReference>